<reference evidence="3 4" key="1">
    <citation type="journal article" date="2016" name="Nat. Commun.">
        <title>Thousands of microbial genomes shed light on interconnected biogeochemical processes in an aquifer system.</title>
        <authorList>
            <person name="Anantharaman K."/>
            <person name="Brown C.T."/>
            <person name="Hug L.A."/>
            <person name="Sharon I."/>
            <person name="Castelle C.J."/>
            <person name="Probst A.J."/>
            <person name="Thomas B.C."/>
            <person name="Singh A."/>
            <person name="Wilkins M.J."/>
            <person name="Karaoz U."/>
            <person name="Brodie E.L."/>
            <person name="Williams K.H."/>
            <person name="Hubbard S.S."/>
            <person name="Banfield J.F."/>
        </authorList>
    </citation>
    <scope>NUCLEOTIDE SEQUENCE [LARGE SCALE GENOMIC DNA]</scope>
</reference>
<organism evidence="3 4">
    <name type="scientific">candidate division WWE3 bacterium RIFCSPLOWO2_01_FULL_41_18</name>
    <dbReference type="NCBI Taxonomy" id="1802625"/>
    <lineage>
        <taxon>Bacteria</taxon>
        <taxon>Katanobacteria</taxon>
    </lineage>
</organism>
<keyword evidence="1" id="KW-1133">Transmembrane helix</keyword>
<keyword evidence="1" id="KW-0472">Membrane</keyword>
<comment type="caution">
    <text evidence="3">The sequence shown here is derived from an EMBL/GenBank/DDBJ whole genome shotgun (WGS) entry which is preliminary data.</text>
</comment>
<name>A0A1F4VDC9_UNCKA</name>
<dbReference type="InterPro" id="IPR050834">
    <property type="entry name" value="Glycosyltransf_2"/>
</dbReference>
<evidence type="ECO:0000259" key="2">
    <source>
        <dbReference type="Pfam" id="PF00535"/>
    </source>
</evidence>
<feature type="transmembrane region" description="Helical" evidence="1">
    <location>
        <begin position="262"/>
        <end position="280"/>
    </location>
</feature>
<protein>
    <recommendedName>
        <fullName evidence="2">Glycosyltransferase 2-like domain-containing protein</fullName>
    </recommendedName>
</protein>
<evidence type="ECO:0000313" key="4">
    <source>
        <dbReference type="Proteomes" id="UP000176504"/>
    </source>
</evidence>
<dbReference type="PANTHER" id="PTHR43685">
    <property type="entry name" value="GLYCOSYLTRANSFERASE"/>
    <property type="match status" value="1"/>
</dbReference>
<dbReference type="InterPro" id="IPR001173">
    <property type="entry name" value="Glyco_trans_2-like"/>
</dbReference>
<dbReference type="EMBL" id="MEVI01000003">
    <property type="protein sequence ID" value="OGC54980.1"/>
    <property type="molecule type" value="Genomic_DNA"/>
</dbReference>
<keyword evidence="1" id="KW-0812">Transmembrane</keyword>
<dbReference type="Proteomes" id="UP000176504">
    <property type="component" value="Unassembled WGS sequence"/>
</dbReference>
<evidence type="ECO:0000256" key="1">
    <source>
        <dbReference type="SAM" id="Phobius"/>
    </source>
</evidence>
<dbReference type="Gene3D" id="3.90.550.10">
    <property type="entry name" value="Spore Coat Polysaccharide Biosynthesis Protein SpsA, Chain A"/>
    <property type="match status" value="1"/>
</dbReference>
<feature type="transmembrane region" description="Helical" evidence="1">
    <location>
        <begin position="238"/>
        <end position="256"/>
    </location>
</feature>
<sequence length="338" mass="38850">MKPKVSIIIPVRTITNYLRDAIPHLKKLKYSNYEVLIITDEEEIFRGLPKNFKMIPSGKVGPSDKRNLALRYASGKILAFLDDDAYPRSDWLEKATSDFSDKNLCGVGGPSITPPNEGFLEKVSGEILSSALAGGGTYHRHVVGKRMYVDDYPSVNLFVLFSDFKKVGGFKSEFWPGEDTKLCLDLLEETGKKILYDPLVVVFHHRRTVFLPHLKQVSRYGMHRGQFAKIFPKNSRKLQYFVPSLFILGLFFGPLTFFFSRFFFYFYFSVVGLYVILLLNEAVKVFSKEKNILLTFYFIMGVFLTHLVYGFYFLYGLFKKPKLNLKAVSKKEGKYIEG</sequence>
<feature type="domain" description="Glycosyltransferase 2-like" evidence="2">
    <location>
        <begin position="6"/>
        <end position="104"/>
    </location>
</feature>
<proteinExistence type="predicted"/>
<dbReference type="PANTHER" id="PTHR43685:SF2">
    <property type="entry name" value="GLYCOSYLTRANSFERASE 2-LIKE DOMAIN-CONTAINING PROTEIN"/>
    <property type="match status" value="1"/>
</dbReference>
<evidence type="ECO:0000313" key="3">
    <source>
        <dbReference type="EMBL" id="OGC54980.1"/>
    </source>
</evidence>
<feature type="transmembrane region" description="Helical" evidence="1">
    <location>
        <begin position="292"/>
        <end position="315"/>
    </location>
</feature>
<dbReference type="InterPro" id="IPR029044">
    <property type="entry name" value="Nucleotide-diphossugar_trans"/>
</dbReference>
<gene>
    <name evidence="3" type="ORF">A3A78_03295</name>
</gene>
<dbReference type="AlphaFoldDB" id="A0A1F4VDC9"/>
<accession>A0A1F4VDC9</accession>
<dbReference type="SUPFAM" id="SSF53448">
    <property type="entry name" value="Nucleotide-diphospho-sugar transferases"/>
    <property type="match status" value="1"/>
</dbReference>
<dbReference type="Pfam" id="PF00535">
    <property type="entry name" value="Glycos_transf_2"/>
    <property type="match status" value="1"/>
</dbReference>